<dbReference type="EMBL" id="JQZW01000013">
    <property type="protein sequence ID" value="KGN97365.1"/>
    <property type="molecule type" value="Genomic_DNA"/>
</dbReference>
<evidence type="ECO:0008006" key="3">
    <source>
        <dbReference type="Google" id="ProtNLM"/>
    </source>
</evidence>
<gene>
    <name evidence="1" type="ORF">HQ36_07350</name>
</gene>
<dbReference type="AlphaFoldDB" id="A0A0A2G4W4"/>
<dbReference type="SUPFAM" id="SSF56059">
    <property type="entry name" value="Glutathione synthetase ATP-binding domain-like"/>
    <property type="match status" value="1"/>
</dbReference>
<protein>
    <recommendedName>
        <fullName evidence="3">ATP-grasp domain-containing protein</fullName>
    </recommendedName>
</protein>
<accession>A0A0A2G4W4</accession>
<reference evidence="1 2" key="1">
    <citation type="submission" date="2014-08" db="EMBL/GenBank/DDBJ databases">
        <title>Porphyromonas gingivicanis strain:COT-022_OH1391 Genome sequencing.</title>
        <authorList>
            <person name="Wallis C."/>
            <person name="Deusch O."/>
            <person name="O'Flynn C."/>
            <person name="Davis I."/>
            <person name="Jospin G."/>
            <person name="Darling A.E."/>
            <person name="Coil D.A."/>
            <person name="Alexiev A."/>
            <person name="Horsfall A."/>
            <person name="Kirkwood N."/>
            <person name="Harris S."/>
            <person name="Eisen J.A."/>
        </authorList>
    </citation>
    <scope>NUCLEOTIDE SEQUENCE [LARGE SCALE GENOMIC DNA]</scope>
    <source>
        <strain evidence="2">COT-022 OH1391</strain>
    </source>
</reference>
<keyword evidence="2" id="KW-1185">Reference proteome</keyword>
<sequence length="362" mass="41146">MLLAWVAPNPESDWVWMPQDASKELPYYGDLLPPCRCLFEDEAPYKLVTEPLELHLWAPEPTLIRFFARKASLFPNGLLLPEDIIYPSCLFDRTQASLLLHSMSSEYAHLVPIICSSYAEIEEAITSFGTSSHIVVKLPYTSSGRGVQLFQFPLSEQSRKQLCLLLNTHKQLTIEPFLNKSADYAIEYVVGEAGRVSFVGLSHFETKKFRYLYNHLEHPDVLWRDLSERIGESQLQEVIVAHQDFIQKHIAPYYQGPVGVDMLLYRVGDGGKELLHPSVEINVRSTMGLLAHLLYERYGEQGCSYKMVIQSYSQPSLALREYEAISRSYPPKSNAKGALIGGILLLTRPTLESRFLAYLQTL</sequence>
<dbReference type="STRING" id="266762.HQ36_07350"/>
<dbReference type="Proteomes" id="UP000030134">
    <property type="component" value="Unassembled WGS sequence"/>
</dbReference>
<dbReference type="eggNOG" id="ENOG502ZFUJ">
    <property type="taxonomic scope" value="Bacteria"/>
</dbReference>
<evidence type="ECO:0000313" key="2">
    <source>
        <dbReference type="Proteomes" id="UP000030134"/>
    </source>
</evidence>
<evidence type="ECO:0000313" key="1">
    <source>
        <dbReference type="EMBL" id="KGN97365.1"/>
    </source>
</evidence>
<comment type="caution">
    <text evidence="1">The sequence shown here is derived from an EMBL/GenBank/DDBJ whole genome shotgun (WGS) entry which is preliminary data.</text>
</comment>
<proteinExistence type="predicted"/>
<name>A0A0A2G4W4_9PORP</name>
<organism evidence="1 2">
    <name type="scientific">Porphyromonas gingivicanis</name>
    <dbReference type="NCBI Taxonomy" id="266762"/>
    <lineage>
        <taxon>Bacteria</taxon>
        <taxon>Pseudomonadati</taxon>
        <taxon>Bacteroidota</taxon>
        <taxon>Bacteroidia</taxon>
        <taxon>Bacteroidales</taxon>
        <taxon>Porphyromonadaceae</taxon>
        <taxon>Porphyromonas</taxon>
    </lineage>
</organism>